<evidence type="ECO:0000259" key="2">
    <source>
        <dbReference type="Pfam" id="PF20167"/>
    </source>
</evidence>
<organism evidence="3 4">
    <name type="scientific">Stephania japonica</name>
    <dbReference type="NCBI Taxonomy" id="461633"/>
    <lineage>
        <taxon>Eukaryota</taxon>
        <taxon>Viridiplantae</taxon>
        <taxon>Streptophyta</taxon>
        <taxon>Embryophyta</taxon>
        <taxon>Tracheophyta</taxon>
        <taxon>Spermatophyta</taxon>
        <taxon>Magnoliopsida</taxon>
        <taxon>Ranunculales</taxon>
        <taxon>Menispermaceae</taxon>
        <taxon>Menispermoideae</taxon>
        <taxon>Cissampelideae</taxon>
        <taxon>Stephania</taxon>
    </lineage>
</organism>
<feature type="compositionally biased region" description="Polar residues" evidence="1">
    <location>
        <begin position="451"/>
        <end position="464"/>
    </location>
</feature>
<name>A0AAP0PUG1_9MAGN</name>
<feature type="domain" description="Putative plant transposon protein" evidence="2">
    <location>
        <begin position="93"/>
        <end position="271"/>
    </location>
</feature>
<dbReference type="Pfam" id="PF20167">
    <property type="entry name" value="Transposase_32"/>
    <property type="match status" value="1"/>
</dbReference>
<gene>
    <name evidence="3" type="ORF">Sjap_002785</name>
</gene>
<sequence>MSHPKRLTPKADPKRPGTSSSATVSIAPKAPKRHRTSSSATVSIAPKADPFGSNNDAADRYSFRFCHRPVIVEREFNLSDFDDLGVPQLFKSRQWLGLFNPEPALLGLVKEFYSLIPSSPATPAQQHLSIVLRGTRCEFSPDVISQLLMIPRIENPQYDPSRTNCVDLDAVASTLVGVKTTQWTGPLPELLVSPLYRVLSFIANSNIYPRTPSTVIDSKHAVLLYCIGTGVSIDLGSIIFGVICRAAESTSSFDCLPFGSLITRFARHCGVRMYDSEERRAPVTAAANAVRYRRLVGAMTCKGKLEPQTPLPSYPLALSDDCLSSRTVCPRVLANQFSSSAPPSVASDDTPYWAVPATCIAPKVDIPSSPPPSAGTVPIVDIPSSPPPSAGTVPIDDIPSSPPPAAPNEGGTSTSADPKNDVPSSPPLSADTSTCAAPPNDDFPSSPPPSVGTSTCAAPNNDVPSSAPPCLSEHVPPTVREAEHLPLNENWSLSTAVRQADYYSFEYFLCGFR</sequence>
<feature type="region of interest" description="Disordered" evidence="1">
    <location>
        <begin position="366"/>
        <end position="475"/>
    </location>
</feature>
<comment type="caution">
    <text evidence="3">The sequence shown here is derived from an EMBL/GenBank/DDBJ whole genome shotgun (WGS) entry which is preliminary data.</text>
</comment>
<accession>A0AAP0PUG1</accession>
<dbReference type="AlphaFoldDB" id="A0AAP0PUG1"/>
<proteinExistence type="predicted"/>
<feature type="region of interest" description="Disordered" evidence="1">
    <location>
        <begin position="1"/>
        <end position="49"/>
    </location>
</feature>
<evidence type="ECO:0000313" key="3">
    <source>
        <dbReference type="EMBL" id="KAK9155305.1"/>
    </source>
</evidence>
<dbReference type="InterPro" id="IPR046796">
    <property type="entry name" value="Transposase_32_dom"/>
</dbReference>
<dbReference type="Proteomes" id="UP001417504">
    <property type="component" value="Unassembled WGS sequence"/>
</dbReference>
<dbReference type="EMBL" id="JBBNAE010000001">
    <property type="protein sequence ID" value="KAK9155305.1"/>
    <property type="molecule type" value="Genomic_DNA"/>
</dbReference>
<keyword evidence="4" id="KW-1185">Reference proteome</keyword>
<evidence type="ECO:0000256" key="1">
    <source>
        <dbReference type="SAM" id="MobiDB-lite"/>
    </source>
</evidence>
<evidence type="ECO:0000313" key="4">
    <source>
        <dbReference type="Proteomes" id="UP001417504"/>
    </source>
</evidence>
<reference evidence="3 4" key="1">
    <citation type="submission" date="2024-01" db="EMBL/GenBank/DDBJ databases">
        <title>Genome assemblies of Stephania.</title>
        <authorList>
            <person name="Yang L."/>
        </authorList>
    </citation>
    <scope>NUCLEOTIDE SEQUENCE [LARGE SCALE GENOMIC DNA]</scope>
    <source>
        <strain evidence="3">QJT</strain>
        <tissue evidence="3">Leaf</tissue>
    </source>
</reference>
<protein>
    <recommendedName>
        <fullName evidence="2">Putative plant transposon protein domain-containing protein</fullName>
    </recommendedName>
</protein>